<dbReference type="AlphaFoldDB" id="A0A2G5HDZ9"/>
<dbReference type="Pfam" id="PF06985">
    <property type="entry name" value="HET"/>
    <property type="match status" value="1"/>
</dbReference>
<evidence type="ECO:0000259" key="2">
    <source>
        <dbReference type="Pfam" id="PF25000"/>
    </source>
</evidence>
<dbReference type="Gene3D" id="1.25.40.10">
    <property type="entry name" value="Tetratricopeptide repeat domain"/>
    <property type="match status" value="1"/>
</dbReference>
<dbReference type="Gene3D" id="3.40.50.300">
    <property type="entry name" value="P-loop containing nucleotide triphosphate hydrolases"/>
    <property type="match status" value="1"/>
</dbReference>
<dbReference type="Proteomes" id="UP001302367">
    <property type="component" value="Chromosome 9"/>
</dbReference>
<keyword evidence="6" id="KW-1185">Reference proteome</keyword>
<organism evidence="3 5">
    <name type="scientific">Cercospora beticola</name>
    <name type="common">Sugarbeet leaf spot fungus</name>
    <dbReference type="NCBI Taxonomy" id="122368"/>
    <lineage>
        <taxon>Eukaryota</taxon>
        <taxon>Fungi</taxon>
        <taxon>Dikarya</taxon>
        <taxon>Ascomycota</taxon>
        <taxon>Pezizomycotina</taxon>
        <taxon>Dothideomycetes</taxon>
        <taxon>Dothideomycetidae</taxon>
        <taxon>Mycosphaerellales</taxon>
        <taxon>Mycosphaerellaceae</taxon>
        <taxon>Cercospora</taxon>
    </lineage>
</organism>
<dbReference type="SUPFAM" id="SSF48452">
    <property type="entry name" value="TPR-like"/>
    <property type="match status" value="2"/>
</dbReference>
<dbReference type="OrthoDB" id="3847045at2759"/>
<dbReference type="InterPro" id="IPR011990">
    <property type="entry name" value="TPR-like_helical_dom_sf"/>
</dbReference>
<dbReference type="Proteomes" id="UP000230605">
    <property type="component" value="Chromosome 9"/>
</dbReference>
<dbReference type="PANTHER" id="PTHR10622">
    <property type="entry name" value="HET DOMAIN-CONTAINING PROTEIN"/>
    <property type="match status" value="1"/>
</dbReference>
<evidence type="ECO:0000313" key="4">
    <source>
        <dbReference type="EMBL" id="WPB07789.1"/>
    </source>
</evidence>
<reference evidence="4 6" key="2">
    <citation type="submission" date="2023-09" db="EMBL/GenBank/DDBJ databases">
        <title>Complete-Gapless Cercospora beticola genome.</title>
        <authorList>
            <person name="Wyatt N.A."/>
            <person name="Spanner R.E."/>
            <person name="Bolton M.D."/>
        </authorList>
    </citation>
    <scope>NUCLEOTIDE SEQUENCE [LARGE SCALE GENOMIC DNA]</scope>
    <source>
        <strain evidence="4">Cb09-40</strain>
    </source>
</reference>
<gene>
    <name evidence="3" type="ORF">CB0940_10965</name>
    <name evidence="4" type="ORF">RHO25_012453</name>
</gene>
<sequence length="854" mass="96557">MRLLNVRTRGFEQFYADAPAYAIASHRWAAAAETSYQDVQKHRNTEKAGYKKVEGFVQYVKKHVPDVEWLWIDTCCIDQKYSAELSEAVNSMFKWYQKAVVCLAYLVDVSDSEDEEEFRRSEWFRRGWTLQELIASRTVIFLTSDWQVIGHKGWDMGDAKSSRPMGRCLTQSVSQITGVPDGVLDDSRRLEAFSKEEKLRWVQGRNTTREEDMAYCLFGILDAPIGANYGEGAERARRRLLKEIGLMDADAARPKPSMNVPFRREPGFIPRPTLAAQVEARLAPAARVALVGLGGVGKSQLAIEHCYRVHTLRPDTWVFWLHASNAVRFEQSARDTADLLQLFGREDPNADVLQLLRNWLRDASKGSWLMVLDNADDASFLLEPPTAVAETRRTQQRIDFVPSCEHGSVLITSRSKSEALKLVYEDDVVHVMPMNEEEARSLLVSKVKGESADDGILVRALDYMPLAIAQAAAYIRERGPRCSVQQYLKELEQNRTSRTSLLRRHVPLPSRDTEASNAVMLTWQISFEHIHKTQESAAELLSIMSFCDRLAIQENLIRADGGDTDPPGHSSTFEDDIVTLRNFSLVSETPDPREWEMHRLVQDATQVWLEELGRCEEAFGRFIDRLCEVFPDGDFENWALCRTLFPHATRAAERKPVGRDAQLQWSTLLYRSSSYASEQGDFAGALSMATQSMATRSEQLGDKHRGTLRSKVMVANTYRNQGRWTEAEELEVEVMETSKTMLGAVHPDTLTSMGNLASTYCNQGRWAEAEELEVHVLESRKTTFGADHPVTLTSMAGLAATYCKQGRWTEAEALQSLAAEGYKTKYGLQHPDTVLVLSNLAYVQNLMSRQHISN</sequence>
<evidence type="ECO:0000313" key="3">
    <source>
        <dbReference type="EMBL" id="PIA90715.1"/>
    </source>
</evidence>
<dbReference type="EMBL" id="LKMD01000107">
    <property type="protein sequence ID" value="PIA90715.1"/>
    <property type="molecule type" value="Genomic_DNA"/>
</dbReference>
<protein>
    <submittedName>
        <fullName evidence="3">Vegetative incompatibility protein HET-E-1</fullName>
    </submittedName>
</protein>
<evidence type="ECO:0000313" key="6">
    <source>
        <dbReference type="Proteomes" id="UP001302367"/>
    </source>
</evidence>
<name>A0A2G5HDZ9_CERBT</name>
<feature type="domain" description="Heterokaryon incompatibility" evidence="1">
    <location>
        <begin position="21"/>
        <end position="113"/>
    </location>
</feature>
<dbReference type="InterPro" id="IPR027417">
    <property type="entry name" value="P-loop_NTPase"/>
</dbReference>
<dbReference type="EMBL" id="CP134192">
    <property type="protein sequence ID" value="WPB07789.1"/>
    <property type="molecule type" value="Genomic_DNA"/>
</dbReference>
<dbReference type="PANTHER" id="PTHR10622:SF10">
    <property type="entry name" value="HET DOMAIN-CONTAINING PROTEIN"/>
    <property type="match status" value="1"/>
</dbReference>
<dbReference type="Pfam" id="PF13424">
    <property type="entry name" value="TPR_12"/>
    <property type="match status" value="1"/>
</dbReference>
<dbReference type="SUPFAM" id="SSF52540">
    <property type="entry name" value="P-loop containing nucleoside triphosphate hydrolases"/>
    <property type="match status" value="1"/>
</dbReference>
<evidence type="ECO:0000259" key="1">
    <source>
        <dbReference type="Pfam" id="PF06985"/>
    </source>
</evidence>
<dbReference type="InterPro" id="IPR010730">
    <property type="entry name" value="HET"/>
</dbReference>
<dbReference type="Pfam" id="PF25000">
    <property type="entry name" value="DUF7779"/>
    <property type="match status" value="1"/>
</dbReference>
<proteinExistence type="predicted"/>
<dbReference type="InterPro" id="IPR056681">
    <property type="entry name" value="DUF7779"/>
</dbReference>
<reference evidence="3 5" key="1">
    <citation type="submission" date="2015-10" db="EMBL/GenBank/DDBJ databases">
        <title>The cercosporin biosynthetic gene cluster was horizontally transferred to several fungal lineages and shown to be expanded in Cercospora beticola based on microsynteny with recipient genomes.</title>
        <authorList>
            <person name="De Jonge R."/>
            <person name="Ebert M.K."/>
            <person name="Suttle J.C."/>
            <person name="Jurick Ii W.M."/>
            <person name="Secor G.A."/>
            <person name="Thomma B.P."/>
            <person name="Van De Peer Y."/>
            <person name="Bolton M.D."/>
        </authorList>
    </citation>
    <scope>NUCLEOTIDE SEQUENCE [LARGE SCALE GENOMIC DNA]</scope>
    <source>
        <strain evidence="3 5">09-40</strain>
    </source>
</reference>
<accession>A0A2G5HDZ9</accession>
<feature type="domain" description="DUF7779" evidence="2">
    <location>
        <begin position="530"/>
        <end position="607"/>
    </location>
</feature>
<evidence type="ECO:0000313" key="5">
    <source>
        <dbReference type="Proteomes" id="UP000230605"/>
    </source>
</evidence>